<dbReference type="InterPro" id="IPR039672">
    <property type="entry name" value="MFS_2"/>
</dbReference>
<protein>
    <submittedName>
        <fullName evidence="2">MFS transporter</fullName>
    </submittedName>
</protein>
<keyword evidence="1" id="KW-0472">Membrane</keyword>
<feature type="transmembrane region" description="Helical" evidence="1">
    <location>
        <begin position="38"/>
        <end position="60"/>
    </location>
</feature>
<dbReference type="Pfam" id="PF13347">
    <property type="entry name" value="MFS_2"/>
    <property type="match status" value="1"/>
</dbReference>
<evidence type="ECO:0000313" key="3">
    <source>
        <dbReference type="Proteomes" id="UP000266172"/>
    </source>
</evidence>
<feature type="transmembrane region" description="Helical" evidence="1">
    <location>
        <begin position="86"/>
        <end position="105"/>
    </location>
</feature>
<dbReference type="GO" id="GO:0006814">
    <property type="term" value="P:sodium ion transport"/>
    <property type="evidence" value="ECO:0007669"/>
    <property type="project" value="InterPro"/>
</dbReference>
<evidence type="ECO:0000256" key="1">
    <source>
        <dbReference type="SAM" id="Phobius"/>
    </source>
</evidence>
<feature type="transmembrane region" description="Helical" evidence="1">
    <location>
        <begin position="310"/>
        <end position="327"/>
    </location>
</feature>
<dbReference type="NCBIfam" id="TIGR00792">
    <property type="entry name" value="gph"/>
    <property type="match status" value="1"/>
</dbReference>
<dbReference type="GO" id="GO:0005886">
    <property type="term" value="C:plasma membrane"/>
    <property type="evidence" value="ECO:0007669"/>
    <property type="project" value="TreeGrafter"/>
</dbReference>
<feature type="transmembrane region" description="Helical" evidence="1">
    <location>
        <begin position="425"/>
        <end position="445"/>
    </location>
</feature>
<sequence length="462" mass="50690">MGNTNTKPFGVKDKIGYMCGDIANDFTFIFASSYVMVFYTKVMGVSAGMVGTMFLLARCLDAFTDIGMGRIVDNSKPTKNGRIRPWILRMCAFVALASFMMYQSFLVDAPYAAKVAYMFITYILWGSIFYTSVNIPYGSMASVISSEPKDRSSLSVFRSLGGTLAGILIGMLAPMVVYYTDEAGNKVVSASKISMIAGIFSVLAVICYLLCYTLTTERVAYVPKPDVQKKTFGQTVSALFSSRSLMGLILSAVLLLLASLMSQGINQYLFADYFKNTAALSVYSLLMLPCVLVLSAVSTKLAVKYGKKECSLIGMFISAGLYFIIGVLHVKNVWLFVGLAFLAMIGMYFFQMQCWALVTDVIDDMEVKNHTRDDGTVYGMYSFARKIGQAIAGGLSGWALGWIGYDELATSQTQEVANGIYNLSTFFPAIIYALCGLALLLIYPLSKAKVEANVKELESRRK</sequence>
<feature type="transmembrane region" description="Helical" evidence="1">
    <location>
        <begin position="333"/>
        <end position="350"/>
    </location>
</feature>
<dbReference type="PANTHER" id="PTHR11328:SF24">
    <property type="entry name" value="MAJOR FACILITATOR SUPERFAMILY (MFS) PROFILE DOMAIN-CONTAINING PROTEIN"/>
    <property type="match status" value="1"/>
</dbReference>
<dbReference type="GeneID" id="93724644"/>
<dbReference type="InterPro" id="IPR001927">
    <property type="entry name" value="Na/Gal_symport"/>
</dbReference>
<proteinExistence type="predicted"/>
<feature type="transmembrane region" description="Helical" evidence="1">
    <location>
        <begin position="154"/>
        <end position="173"/>
    </location>
</feature>
<feature type="transmembrane region" description="Helical" evidence="1">
    <location>
        <begin position="111"/>
        <end position="133"/>
    </location>
</feature>
<accession>A0A174B7E2</accession>
<organism evidence="2 3">
    <name type="scientific">Roseburia hominis</name>
    <dbReference type="NCBI Taxonomy" id="301301"/>
    <lineage>
        <taxon>Bacteria</taxon>
        <taxon>Bacillati</taxon>
        <taxon>Bacillota</taxon>
        <taxon>Clostridia</taxon>
        <taxon>Lachnospirales</taxon>
        <taxon>Lachnospiraceae</taxon>
        <taxon>Roseburia</taxon>
    </lineage>
</organism>
<dbReference type="GO" id="GO:0015293">
    <property type="term" value="F:symporter activity"/>
    <property type="evidence" value="ECO:0007669"/>
    <property type="project" value="InterPro"/>
</dbReference>
<comment type="caution">
    <text evidence="2">The sequence shown here is derived from an EMBL/GenBank/DDBJ whole genome shotgun (WGS) entry which is preliminary data.</text>
</comment>
<dbReference type="InterPro" id="IPR036259">
    <property type="entry name" value="MFS_trans_sf"/>
</dbReference>
<gene>
    <name evidence="2" type="ORF">DWX93_13015</name>
</gene>
<dbReference type="PANTHER" id="PTHR11328">
    <property type="entry name" value="MAJOR FACILITATOR SUPERFAMILY DOMAIN-CONTAINING PROTEIN"/>
    <property type="match status" value="1"/>
</dbReference>
<dbReference type="SUPFAM" id="SSF103473">
    <property type="entry name" value="MFS general substrate transporter"/>
    <property type="match status" value="1"/>
</dbReference>
<feature type="transmembrane region" description="Helical" evidence="1">
    <location>
        <begin position="387"/>
        <end position="405"/>
    </location>
</feature>
<feature type="transmembrane region" description="Helical" evidence="1">
    <location>
        <begin position="278"/>
        <end position="298"/>
    </location>
</feature>
<dbReference type="RefSeq" id="WP_014081008.1">
    <property type="nucleotide sequence ID" value="NZ_CAKMUY010000018.1"/>
</dbReference>
<reference evidence="2 3" key="1">
    <citation type="submission" date="2018-08" db="EMBL/GenBank/DDBJ databases">
        <title>A genome reference for cultivated species of the human gut microbiota.</title>
        <authorList>
            <person name="Zou Y."/>
            <person name="Xue W."/>
            <person name="Luo G."/>
        </authorList>
    </citation>
    <scope>NUCLEOTIDE SEQUENCE [LARGE SCALE GENOMIC DNA]</scope>
    <source>
        <strain evidence="2 3">AF22-12AC</strain>
    </source>
</reference>
<dbReference type="CDD" id="cd17332">
    <property type="entry name" value="MFS_MelB_like"/>
    <property type="match status" value="1"/>
</dbReference>
<dbReference type="GO" id="GO:0008643">
    <property type="term" value="P:carbohydrate transport"/>
    <property type="evidence" value="ECO:0007669"/>
    <property type="project" value="InterPro"/>
</dbReference>
<dbReference type="OMA" id="MAFFGTA"/>
<dbReference type="EMBL" id="QRVL01000013">
    <property type="protein sequence ID" value="RGS37951.1"/>
    <property type="molecule type" value="Genomic_DNA"/>
</dbReference>
<dbReference type="Gene3D" id="1.20.1250.20">
    <property type="entry name" value="MFS general substrate transporter like domains"/>
    <property type="match status" value="2"/>
</dbReference>
<dbReference type="Proteomes" id="UP000266172">
    <property type="component" value="Unassembled WGS sequence"/>
</dbReference>
<feature type="transmembrane region" description="Helical" evidence="1">
    <location>
        <begin position="236"/>
        <end position="258"/>
    </location>
</feature>
<dbReference type="AlphaFoldDB" id="A0A174B7E2"/>
<keyword evidence="1" id="KW-1133">Transmembrane helix</keyword>
<feature type="transmembrane region" description="Helical" evidence="1">
    <location>
        <begin position="193"/>
        <end position="215"/>
    </location>
</feature>
<name>A0A174B7E2_9FIRM</name>
<evidence type="ECO:0000313" key="2">
    <source>
        <dbReference type="EMBL" id="RGS37951.1"/>
    </source>
</evidence>
<keyword evidence="1" id="KW-0812">Transmembrane</keyword>